<evidence type="ECO:0000256" key="1">
    <source>
        <dbReference type="SAM" id="MobiDB-lite"/>
    </source>
</evidence>
<evidence type="ECO:0000313" key="3">
    <source>
        <dbReference type="Proteomes" id="UP001295444"/>
    </source>
</evidence>
<reference evidence="2" key="1">
    <citation type="submission" date="2022-03" db="EMBL/GenBank/DDBJ databases">
        <authorList>
            <person name="Alioto T."/>
            <person name="Alioto T."/>
            <person name="Gomez Garrido J."/>
        </authorList>
    </citation>
    <scope>NUCLEOTIDE SEQUENCE</scope>
</reference>
<evidence type="ECO:0000313" key="2">
    <source>
        <dbReference type="EMBL" id="CAH2327105.1"/>
    </source>
</evidence>
<feature type="region of interest" description="Disordered" evidence="1">
    <location>
        <begin position="37"/>
        <end position="101"/>
    </location>
</feature>
<accession>A0AAD1TH41</accession>
<sequence>MSEQPDFAVSAELKSWLFSAIAESMLKAIAAYHKQAKPVSKSNAALNVSDSEESHNDSDNAPRKRPWKGNSASAGKGKAPAKNPRLSLPSSSLPILDPLEGSTSHDLQVVNEYCTGLL</sequence>
<protein>
    <submittedName>
        <fullName evidence="2">Uncharacterized protein</fullName>
    </submittedName>
</protein>
<feature type="compositionally biased region" description="Low complexity" evidence="1">
    <location>
        <begin position="68"/>
        <end position="99"/>
    </location>
</feature>
<dbReference type="EMBL" id="OW240924">
    <property type="protein sequence ID" value="CAH2327105.1"/>
    <property type="molecule type" value="Genomic_DNA"/>
</dbReference>
<keyword evidence="3" id="KW-1185">Reference proteome</keyword>
<feature type="compositionally biased region" description="Basic and acidic residues" evidence="1">
    <location>
        <begin position="52"/>
        <end position="62"/>
    </location>
</feature>
<dbReference type="AlphaFoldDB" id="A0AAD1TH41"/>
<dbReference type="Proteomes" id="UP001295444">
    <property type="component" value="Chromosome 13"/>
</dbReference>
<gene>
    <name evidence="2" type="ORF">PECUL_23A052043</name>
</gene>
<organism evidence="2 3">
    <name type="scientific">Pelobates cultripes</name>
    <name type="common">Western spadefoot toad</name>
    <dbReference type="NCBI Taxonomy" id="61616"/>
    <lineage>
        <taxon>Eukaryota</taxon>
        <taxon>Metazoa</taxon>
        <taxon>Chordata</taxon>
        <taxon>Craniata</taxon>
        <taxon>Vertebrata</taxon>
        <taxon>Euteleostomi</taxon>
        <taxon>Amphibia</taxon>
        <taxon>Batrachia</taxon>
        <taxon>Anura</taxon>
        <taxon>Pelobatoidea</taxon>
        <taxon>Pelobatidae</taxon>
        <taxon>Pelobates</taxon>
    </lineage>
</organism>
<proteinExistence type="predicted"/>
<name>A0AAD1TH41_PELCU</name>